<keyword evidence="3" id="KW-1185">Reference proteome</keyword>
<dbReference type="OrthoDB" id="8058698at2759"/>
<reference evidence="2 3" key="1">
    <citation type="journal article" date="2019" name="Sci. Rep.">
        <title>Orb-weaving spider Araneus ventricosus genome elucidates the spidroin gene catalogue.</title>
        <authorList>
            <person name="Kono N."/>
            <person name="Nakamura H."/>
            <person name="Ohtoshi R."/>
            <person name="Moran D.A.P."/>
            <person name="Shinohara A."/>
            <person name="Yoshida Y."/>
            <person name="Fujiwara M."/>
            <person name="Mori M."/>
            <person name="Tomita M."/>
            <person name="Arakawa K."/>
        </authorList>
    </citation>
    <scope>NUCLEOTIDE SEQUENCE [LARGE SCALE GENOMIC DNA]</scope>
</reference>
<sequence>MECDRYEISDKTATSFASAVLQGIGIVHEGKASHVEKKNFILNHPHTRLTCGLYREDAQRTPTLRRNKQNDTRESRGENTPAGYVLW</sequence>
<dbReference type="EMBL" id="BGPR01074858">
    <property type="protein sequence ID" value="GBO46899.1"/>
    <property type="molecule type" value="Genomic_DNA"/>
</dbReference>
<evidence type="ECO:0000256" key="1">
    <source>
        <dbReference type="SAM" id="MobiDB-lite"/>
    </source>
</evidence>
<dbReference type="Proteomes" id="UP000499080">
    <property type="component" value="Unassembled WGS sequence"/>
</dbReference>
<name>A0A4Y2XCL1_ARAVE</name>
<proteinExistence type="predicted"/>
<comment type="caution">
    <text evidence="2">The sequence shown here is derived from an EMBL/GenBank/DDBJ whole genome shotgun (WGS) entry which is preliminary data.</text>
</comment>
<evidence type="ECO:0000313" key="3">
    <source>
        <dbReference type="Proteomes" id="UP000499080"/>
    </source>
</evidence>
<feature type="region of interest" description="Disordered" evidence="1">
    <location>
        <begin position="55"/>
        <end position="87"/>
    </location>
</feature>
<organism evidence="2 3">
    <name type="scientific">Araneus ventricosus</name>
    <name type="common">Orbweaver spider</name>
    <name type="synonym">Epeira ventricosa</name>
    <dbReference type="NCBI Taxonomy" id="182803"/>
    <lineage>
        <taxon>Eukaryota</taxon>
        <taxon>Metazoa</taxon>
        <taxon>Ecdysozoa</taxon>
        <taxon>Arthropoda</taxon>
        <taxon>Chelicerata</taxon>
        <taxon>Arachnida</taxon>
        <taxon>Araneae</taxon>
        <taxon>Araneomorphae</taxon>
        <taxon>Entelegynae</taxon>
        <taxon>Araneoidea</taxon>
        <taxon>Araneidae</taxon>
        <taxon>Araneus</taxon>
    </lineage>
</organism>
<protein>
    <submittedName>
        <fullName evidence="2">Uncharacterized protein</fullName>
    </submittedName>
</protein>
<dbReference type="AlphaFoldDB" id="A0A4Y2XCL1"/>
<evidence type="ECO:0000313" key="2">
    <source>
        <dbReference type="EMBL" id="GBO46899.1"/>
    </source>
</evidence>
<accession>A0A4Y2XCL1</accession>
<gene>
    <name evidence="2" type="ORF">AVEN_32879_1</name>
</gene>
<feature type="compositionally biased region" description="Basic and acidic residues" evidence="1">
    <location>
        <begin position="68"/>
        <end position="77"/>
    </location>
</feature>